<dbReference type="InterPro" id="IPR003599">
    <property type="entry name" value="Ig_sub"/>
</dbReference>
<dbReference type="InterPro" id="IPR007110">
    <property type="entry name" value="Ig-like_dom"/>
</dbReference>
<keyword evidence="4" id="KW-0325">Glycoprotein</keyword>
<dbReference type="Gene3D" id="2.60.40.10">
    <property type="entry name" value="Immunoglobulins"/>
    <property type="match status" value="4"/>
</dbReference>
<reference evidence="10 11" key="1">
    <citation type="submission" date="2019-01" db="EMBL/GenBank/DDBJ databases">
        <title>Genome Assembly of Collichthys lucidus.</title>
        <authorList>
            <person name="Cai M."/>
            <person name="Xiao S."/>
        </authorList>
    </citation>
    <scope>NUCLEOTIDE SEQUENCE [LARGE SCALE GENOMIC DNA]</scope>
    <source>
        <strain evidence="10">JT15FE1705JMU</strain>
        <tissue evidence="10">Muscle</tissue>
    </source>
</reference>
<evidence type="ECO:0000256" key="1">
    <source>
        <dbReference type="ARBA" id="ARBA00022729"/>
    </source>
</evidence>
<keyword evidence="1" id="KW-0732">Signal</keyword>
<dbReference type="PANTHER" id="PTHR11738:SF186">
    <property type="entry name" value="OSTEOCLAST-ASSOCIATED IMMUNOGLOBULIN-LIKE RECEPTOR"/>
    <property type="match status" value="1"/>
</dbReference>
<dbReference type="InterPro" id="IPR036772">
    <property type="entry name" value="SRCR-like_dom_sf"/>
</dbReference>
<keyword evidence="7" id="KW-0472">Membrane</keyword>
<dbReference type="FunFam" id="2.60.40.10:FF:000049">
    <property type="entry name" value="Leukocyte immunoglobulin-like receptor subfamily B member 1"/>
    <property type="match status" value="1"/>
</dbReference>
<evidence type="ECO:0000256" key="6">
    <source>
        <dbReference type="PROSITE-ProRule" id="PRU00196"/>
    </source>
</evidence>
<evidence type="ECO:0000256" key="7">
    <source>
        <dbReference type="SAM" id="Phobius"/>
    </source>
</evidence>
<proteinExistence type="predicted"/>
<dbReference type="SMART" id="SM00409">
    <property type="entry name" value="IG"/>
    <property type="match status" value="4"/>
</dbReference>
<evidence type="ECO:0000313" key="11">
    <source>
        <dbReference type="Proteomes" id="UP000298787"/>
    </source>
</evidence>
<evidence type="ECO:0000313" key="10">
    <source>
        <dbReference type="EMBL" id="TKS92383.1"/>
    </source>
</evidence>
<dbReference type="Proteomes" id="UP000298787">
    <property type="component" value="Chromosome 23"/>
</dbReference>
<evidence type="ECO:0000259" key="8">
    <source>
        <dbReference type="PROSITE" id="PS50287"/>
    </source>
</evidence>
<evidence type="ECO:0000256" key="4">
    <source>
        <dbReference type="ARBA" id="ARBA00023180"/>
    </source>
</evidence>
<dbReference type="SUPFAM" id="SSF48726">
    <property type="entry name" value="Immunoglobulin"/>
    <property type="match status" value="5"/>
</dbReference>
<sequence>MSAQKKYSFAFHIHEHIRPISFHKVELTSSLNEGYNAQEDNQSLSKHSARASLEGNGVQIRLSGSESTQCSGRVEIYHNNVWGTVCDDDWDLNDAQVVCRQLGCGTALSAPTSAYFGQGTGQIWLDDVACSGNESSLTECQHRGFGTHNCHHSEDAGVIRSGGTFILQKTSGSFRKTQTSSTNSATFRMFQVNFDIEGLYQCQYETQVSSRDFSSPVSDSVRLSVTVSLPKPSISMNPVGEVTRGQDVSITCSISTQHLGGTFILQRTSGSFRKTQTSSTNSATFSIPEVDFNNEGLYQCQYEKSSSSRNFTSPQSDSVRLSITVSLPKPSISMNPVGDVTWGQDVSITCSISTQHLGGTFILQKTSGSFRKNQTSSTNSATFRMLQVNFDIEGLYQCQYETQVSSRDFSSPVSDSVCYCIPEVDFNNEGLYQCQYEKRSSSRNFTSPQSDSVRLSFTVSLLKPSISMNPVGEVTWGQDIEIICLILSQALGGTFVLQKTSGSFRKTQTSSTNSATFNISQVQFSNEGSYQCQYEKKITSQSFGYPLNDSVKVSYTVSLPKPSISLNSVGEVTGVQDTKILCPISIGGTFILQKTSGSFRKTQTSSTSSATFSIPQVIFDNEGSYQCQYEKSSSSQTYSTVQSDSVRLSVSLLLLLSPVAAGILLLLVLVLLPIFLVCRRRRRSKQPEAIVLIQSDFLSRTICSVLNLCAMLQALRMCDGGLPIGTVAPEL</sequence>
<dbReference type="InterPro" id="IPR001190">
    <property type="entry name" value="SRCR"/>
</dbReference>
<dbReference type="SMART" id="SM00408">
    <property type="entry name" value="IGc2"/>
    <property type="match status" value="3"/>
</dbReference>
<dbReference type="InterPro" id="IPR003598">
    <property type="entry name" value="Ig_sub2"/>
</dbReference>
<evidence type="ECO:0000256" key="5">
    <source>
        <dbReference type="ARBA" id="ARBA00023319"/>
    </source>
</evidence>
<evidence type="ECO:0000259" key="9">
    <source>
        <dbReference type="PROSITE" id="PS50835"/>
    </source>
</evidence>
<feature type="disulfide bond" evidence="6">
    <location>
        <begin position="130"/>
        <end position="140"/>
    </location>
</feature>
<feature type="domain" description="Ig-like" evidence="9">
    <location>
        <begin position="422"/>
        <end position="558"/>
    </location>
</feature>
<dbReference type="GO" id="GO:0002764">
    <property type="term" value="P:immune response-regulating signaling pathway"/>
    <property type="evidence" value="ECO:0007669"/>
    <property type="project" value="TreeGrafter"/>
</dbReference>
<dbReference type="GO" id="GO:0016020">
    <property type="term" value="C:membrane"/>
    <property type="evidence" value="ECO:0007669"/>
    <property type="project" value="InterPro"/>
</dbReference>
<comment type="caution">
    <text evidence="6">Lacks conserved residue(s) required for the propagation of feature annotation.</text>
</comment>
<dbReference type="SUPFAM" id="SSF56487">
    <property type="entry name" value="SRCR-like"/>
    <property type="match status" value="1"/>
</dbReference>
<accession>A0A4U5VUG8</accession>
<dbReference type="InterPro" id="IPR013783">
    <property type="entry name" value="Ig-like_fold"/>
</dbReference>
<dbReference type="AlphaFoldDB" id="A0A4U5VUG8"/>
<keyword evidence="7" id="KW-1133">Transmembrane helix</keyword>
<evidence type="ECO:0000256" key="3">
    <source>
        <dbReference type="ARBA" id="ARBA00023157"/>
    </source>
</evidence>
<feature type="transmembrane region" description="Helical" evidence="7">
    <location>
        <begin position="652"/>
        <end position="677"/>
    </location>
</feature>
<dbReference type="PRINTS" id="PR00258">
    <property type="entry name" value="SPERACTRCPTR"/>
</dbReference>
<dbReference type="PANTHER" id="PTHR11738">
    <property type="entry name" value="MHC CLASS I NK CELL RECEPTOR"/>
    <property type="match status" value="1"/>
</dbReference>
<gene>
    <name evidence="10" type="ORF">D9C73_025415</name>
</gene>
<dbReference type="SMART" id="SM00202">
    <property type="entry name" value="SR"/>
    <property type="match status" value="1"/>
</dbReference>
<dbReference type="Pfam" id="PF00530">
    <property type="entry name" value="SRCR"/>
    <property type="match status" value="1"/>
</dbReference>
<dbReference type="PROSITE" id="PS50287">
    <property type="entry name" value="SRCR_2"/>
    <property type="match status" value="1"/>
</dbReference>
<feature type="domain" description="Ig-like" evidence="9">
    <location>
        <begin position="232"/>
        <end position="312"/>
    </location>
</feature>
<dbReference type="PROSITE" id="PS50835">
    <property type="entry name" value="IG_LIKE"/>
    <property type="match status" value="2"/>
</dbReference>
<evidence type="ECO:0000256" key="2">
    <source>
        <dbReference type="ARBA" id="ARBA00022737"/>
    </source>
</evidence>
<dbReference type="EMBL" id="CM014100">
    <property type="protein sequence ID" value="TKS92383.1"/>
    <property type="molecule type" value="Genomic_DNA"/>
</dbReference>
<keyword evidence="11" id="KW-1185">Reference proteome</keyword>
<name>A0A4U5VUG8_COLLU</name>
<dbReference type="InterPro" id="IPR036179">
    <property type="entry name" value="Ig-like_dom_sf"/>
</dbReference>
<protein>
    <submittedName>
        <fullName evidence="10">Deleted in malignant brain tumors 1 protein Hensin</fullName>
    </submittedName>
</protein>
<feature type="domain" description="SRCR" evidence="8">
    <location>
        <begin position="60"/>
        <end position="161"/>
    </location>
</feature>
<organism evidence="10 11">
    <name type="scientific">Collichthys lucidus</name>
    <name type="common">Big head croaker</name>
    <name type="synonym">Sciaena lucida</name>
    <dbReference type="NCBI Taxonomy" id="240159"/>
    <lineage>
        <taxon>Eukaryota</taxon>
        <taxon>Metazoa</taxon>
        <taxon>Chordata</taxon>
        <taxon>Craniata</taxon>
        <taxon>Vertebrata</taxon>
        <taxon>Euteleostomi</taxon>
        <taxon>Actinopterygii</taxon>
        <taxon>Neopterygii</taxon>
        <taxon>Teleostei</taxon>
        <taxon>Neoteleostei</taxon>
        <taxon>Acanthomorphata</taxon>
        <taxon>Eupercaria</taxon>
        <taxon>Sciaenidae</taxon>
        <taxon>Collichthys</taxon>
    </lineage>
</organism>
<dbReference type="Gene3D" id="3.10.250.10">
    <property type="entry name" value="SRCR-like domain"/>
    <property type="match status" value="1"/>
</dbReference>
<dbReference type="InterPro" id="IPR013151">
    <property type="entry name" value="Immunoglobulin_dom"/>
</dbReference>
<keyword evidence="5" id="KW-0393">Immunoglobulin domain</keyword>
<keyword evidence="3 6" id="KW-1015">Disulfide bond</keyword>
<dbReference type="STRING" id="240159.A0A4U5VUG8"/>
<dbReference type="Pfam" id="PF00047">
    <property type="entry name" value="ig"/>
    <property type="match status" value="2"/>
</dbReference>
<keyword evidence="2" id="KW-0677">Repeat</keyword>
<dbReference type="FunFam" id="3.10.250.10:FF:000006">
    <property type="entry name" value="neurotrypsin isoform X2"/>
    <property type="match status" value="1"/>
</dbReference>
<dbReference type="GO" id="GO:0007166">
    <property type="term" value="P:cell surface receptor signaling pathway"/>
    <property type="evidence" value="ECO:0007669"/>
    <property type="project" value="UniProtKB-ARBA"/>
</dbReference>
<feature type="disulfide bond" evidence="6">
    <location>
        <begin position="86"/>
        <end position="150"/>
    </location>
</feature>
<keyword evidence="7" id="KW-0812">Transmembrane</keyword>
<dbReference type="InterPro" id="IPR050412">
    <property type="entry name" value="Ig-like_Receptors_ImmuneReg"/>
</dbReference>